<organism evidence="1 2">
    <name type="scientific">Pseudo-nitzschia multistriata</name>
    <dbReference type="NCBI Taxonomy" id="183589"/>
    <lineage>
        <taxon>Eukaryota</taxon>
        <taxon>Sar</taxon>
        <taxon>Stramenopiles</taxon>
        <taxon>Ochrophyta</taxon>
        <taxon>Bacillariophyta</taxon>
        <taxon>Bacillariophyceae</taxon>
        <taxon>Bacillariophycidae</taxon>
        <taxon>Bacillariales</taxon>
        <taxon>Bacillariaceae</taxon>
        <taxon>Pseudo-nitzschia</taxon>
    </lineage>
</organism>
<evidence type="ECO:0000313" key="1">
    <source>
        <dbReference type="EMBL" id="VEU44828.1"/>
    </source>
</evidence>
<reference evidence="1 2" key="1">
    <citation type="submission" date="2019-01" db="EMBL/GenBank/DDBJ databases">
        <authorList>
            <person name="Ferrante I. M."/>
        </authorList>
    </citation>
    <scope>NUCLEOTIDE SEQUENCE [LARGE SCALE GENOMIC DNA]</scope>
    <source>
        <strain evidence="1 2">B856</strain>
    </source>
</reference>
<dbReference type="AlphaFoldDB" id="A0A448ZS14"/>
<dbReference type="Proteomes" id="UP000291116">
    <property type="component" value="Unassembled WGS sequence"/>
</dbReference>
<evidence type="ECO:0008006" key="3">
    <source>
        <dbReference type="Google" id="ProtNLM"/>
    </source>
</evidence>
<gene>
    <name evidence="1" type="ORF">PSNMU_V1.4_AUG-EV-PASAV3_0119630</name>
</gene>
<dbReference type="SUPFAM" id="SSF46565">
    <property type="entry name" value="Chaperone J-domain"/>
    <property type="match status" value="1"/>
</dbReference>
<accession>A0A448ZS14</accession>
<sequence>MLTYAKQAINFARVYLSNLTSEDLQFENPRVVSFKTIDNKPAPETETEKVSTVIPKSLVLKNDDKRAVPVEPSPANNDLVLDTNNELVLAANDELVLAANNERVRSAGDAFGLAPSELATLTRERVRERFREAVFSYHPDRNPSSTTVQMQVIRDAKDILLAACDGNIPEIENDTTPVALIANDVSPACTKANAIVPQITSGIAIKNEAAIQIAQTNVPQITSDIALSCPKTATGTKLPASLEALQSLQLQKRETSLGFYEKKSTKRPLPFPVGYEFKDSGKLLRKGIKRNVFLGNSTIEPCKFPTIALIGYTSNSNNKSVFYEFKDSGKRLRKGIKKKNILKPQPAIKFR</sequence>
<keyword evidence="2" id="KW-1185">Reference proteome</keyword>
<dbReference type="EMBL" id="CAACVS010000669">
    <property type="protein sequence ID" value="VEU44828.1"/>
    <property type="molecule type" value="Genomic_DNA"/>
</dbReference>
<name>A0A448ZS14_9STRA</name>
<protein>
    <recommendedName>
        <fullName evidence="3">J domain-containing protein</fullName>
    </recommendedName>
</protein>
<proteinExistence type="predicted"/>
<evidence type="ECO:0000313" key="2">
    <source>
        <dbReference type="Proteomes" id="UP000291116"/>
    </source>
</evidence>
<dbReference type="Gene3D" id="1.10.287.110">
    <property type="entry name" value="DnaJ domain"/>
    <property type="match status" value="1"/>
</dbReference>
<dbReference type="InterPro" id="IPR036869">
    <property type="entry name" value="J_dom_sf"/>
</dbReference>